<comment type="caution">
    <text evidence="2">The sequence shown here is derived from an EMBL/GenBank/DDBJ whole genome shotgun (WGS) entry which is preliminary data.</text>
</comment>
<evidence type="ECO:0000256" key="1">
    <source>
        <dbReference type="SAM" id="SignalP"/>
    </source>
</evidence>
<feature type="signal peptide" evidence="1">
    <location>
        <begin position="1"/>
        <end position="25"/>
    </location>
</feature>
<dbReference type="RefSeq" id="WP_187805275.1">
    <property type="nucleotide sequence ID" value="NZ_LZEU01000001.1"/>
</dbReference>
<sequence length="272" mass="30858">MQRLGQGCLGTLLFLSALAPAPLLAAQEVLIAAVQFPPYVIKPEKDVHLGLLAELVDSLNRAQQDYHFDLRATSLNRRFADFQKGRFDMAIFENPDWDWQGIAGTRIDLGLEDSEVFVARAETGRGQDYFDNLMDKRIALFNGYHYGFAGFNNDPDWLARNFKVQITYSHESNLNLVLRNRADVAPITRSWLGSYLHERPELQAKLLVSNWVDQVYRHYAILRPEAPISAERFRQLMQTLRDDGELLRIFSPYGIKVTPRVAGSSAAQSAAD</sequence>
<organism evidence="2 3">
    <name type="scientific">Aquipseudomonas alcaligenes</name>
    <name type="common">Pseudomonas alcaligenes</name>
    <dbReference type="NCBI Taxonomy" id="43263"/>
    <lineage>
        <taxon>Bacteria</taxon>
        <taxon>Pseudomonadati</taxon>
        <taxon>Pseudomonadota</taxon>
        <taxon>Gammaproteobacteria</taxon>
        <taxon>Pseudomonadales</taxon>
        <taxon>Pseudomonadaceae</taxon>
        <taxon>Aquipseudomonas</taxon>
    </lineage>
</organism>
<feature type="chain" id="PRO_5046346302" evidence="1">
    <location>
        <begin position="26"/>
        <end position="272"/>
    </location>
</feature>
<evidence type="ECO:0000313" key="3">
    <source>
        <dbReference type="Proteomes" id="UP000744555"/>
    </source>
</evidence>
<evidence type="ECO:0000313" key="2">
    <source>
        <dbReference type="EMBL" id="MBC9250171.1"/>
    </source>
</evidence>
<dbReference type="Proteomes" id="UP000744555">
    <property type="component" value="Unassembled WGS sequence"/>
</dbReference>
<reference evidence="2 3" key="1">
    <citation type="submission" date="2016-06" db="EMBL/GenBank/DDBJ databases">
        <authorList>
            <person name="Ramos C."/>
            <person name="Pintado A."/>
            <person name="Crespo-Gomez J.I."/>
        </authorList>
    </citation>
    <scope>NUCLEOTIDE SEQUENCE [LARGE SCALE GENOMIC DNA]</scope>
    <source>
        <strain evidence="2 3">AVO110</strain>
    </source>
</reference>
<name>A0ABR7S0R2_AQUAC</name>
<protein>
    <submittedName>
        <fullName evidence="2">Amino acid ABC transporter substrate-binding protein</fullName>
    </submittedName>
</protein>
<keyword evidence="1" id="KW-0732">Signal</keyword>
<dbReference type="Gene3D" id="3.40.190.10">
    <property type="entry name" value="Periplasmic binding protein-like II"/>
    <property type="match status" value="2"/>
</dbReference>
<accession>A0ABR7S0R2</accession>
<dbReference type="EMBL" id="LZEU01000001">
    <property type="protein sequence ID" value="MBC9250171.1"/>
    <property type="molecule type" value="Genomic_DNA"/>
</dbReference>
<gene>
    <name evidence="2" type="ORF">A9179_07780</name>
</gene>
<proteinExistence type="predicted"/>
<keyword evidence="3" id="KW-1185">Reference proteome</keyword>
<dbReference type="SUPFAM" id="SSF53850">
    <property type="entry name" value="Periplasmic binding protein-like II"/>
    <property type="match status" value="1"/>
</dbReference>